<keyword evidence="3" id="KW-1185">Reference proteome</keyword>
<dbReference type="AlphaFoldDB" id="A0A3M7PEA1"/>
<dbReference type="EMBL" id="REGN01011467">
    <property type="protein sequence ID" value="RMZ97348.1"/>
    <property type="molecule type" value="Genomic_DNA"/>
</dbReference>
<evidence type="ECO:0000259" key="1">
    <source>
        <dbReference type="Pfam" id="PF04784"/>
    </source>
</evidence>
<comment type="caution">
    <text evidence="2">The sequence shown here is derived from an EMBL/GenBank/DDBJ whole genome shotgun (WGS) entry which is preliminary data.</text>
</comment>
<proteinExistence type="predicted"/>
<gene>
    <name evidence="2" type="ORF">BpHYR1_031457</name>
</gene>
<feature type="domain" description="DUF547" evidence="1">
    <location>
        <begin position="14"/>
        <end position="103"/>
    </location>
</feature>
<dbReference type="PANTHER" id="PTHR46361:SF3">
    <property type="entry name" value="ELECTRON CARRIER_ PROTEIN DISULFIDE OXIDOREDUCTASE"/>
    <property type="match status" value="1"/>
</dbReference>
<organism evidence="2 3">
    <name type="scientific">Brachionus plicatilis</name>
    <name type="common">Marine rotifer</name>
    <name type="synonym">Brachionus muelleri</name>
    <dbReference type="NCBI Taxonomy" id="10195"/>
    <lineage>
        <taxon>Eukaryota</taxon>
        <taxon>Metazoa</taxon>
        <taxon>Spiralia</taxon>
        <taxon>Gnathifera</taxon>
        <taxon>Rotifera</taxon>
        <taxon>Eurotatoria</taxon>
        <taxon>Monogononta</taxon>
        <taxon>Pseudotrocha</taxon>
        <taxon>Ploima</taxon>
        <taxon>Brachionidae</taxon>
        <taxon>Brachionus</taxon>
    </lineage>
</organism>
<dbReference type="Proteomes" id="UP000276133">
    <property type="component" value="Unassembled WGS sequence"/>
</dbReference>
<dbReference type="Pfam" id="PF04784">
    <property type="entry name" value="DUF547"/>
    <property type="match status" value="1"/>
</dbReference>
<name>A0A3M7PEA1_BRAPC</name>
<evidence type="ECO:0000313" key="3">
    <source>
        <dbReference type="Proteomes" id="UP000276133"/>
    </source>
</evidence>
<reference evidence="2 3" key="1">
    <citation type="journal article" date="2018" name="Sci. Rep.">
        <title>Genomic signatures of local adaptation to the degree of environmental predictability in rotifers.</title>
        <authorList>
            <person name="Franch-Gras L."/>
            <person name="Hahn C."/>
            <person name="Garcia-Roger E.M."/>
            <person name="Carmona M.J."/>
            <person name="Serra M."/>
            <person name="Gomez A."/>
        </authorList>
    </citation>
    <scope>NUCLEOTIDE SEQUENCE [LARGE SCALE GENOMIC DNA]</scope>
    <source>
        <strain evidence="2">HYR1</strain>
    </source>
</reference>
<dbReference type="OrthoDB" id="418495at2759"/>
<sequence length="181" mass="21136">MVKDSNILNLLNGKFWSRMAYQIGKYDFSLDDIEHGILRANRPHPAKKDNHFSHGDSRIKYCVRKLDPRIHFALNCGAKGCPPIAFYTIDNLERGLQLACQAFCTNETQIFPDENKMVISRLLLWYGTDFVENPDEEIIDYVSSKFRPDDEIKHKFDQLKSSCPKIKVEFSDYNWELNIKI</sequence>
<dbReference type="PANTHER" id="PTHR46361">
    <property type="entry name" value="ELECTRON CARRIER/ PROTEIN DISULFIDE OXIDOREDUCTASE"/>
    <property type="match status" value="1"/>
</dbReference>
<dbReference type="STRING" id="10195.A0A3M7PEA1"/>
<dbReference type="InterPro" id="IPR006869">
    <property type="entry name" value="DUF547"/>
</dbReference>
<protein>
    <submittedName>
        <fullName evidence="2">DUF547 domain-containing</fullName>
    </submittedName>
</protein>
<accession>A0A3M7PEA1</accession>
<evidence type="ECO:0000313" key="2">
    <source>
        <dbReference type="EMBL" id="RMZ97348.1"/>
    </source>
</evidence>